<dbReference type="AlphaFoldDB" id="A0A2W5FJ74"/>
<gene>
    <name evidence="1" type="ORF">DI586_05210</name>
</gene>
<organism evidence="1 2">
    <name type="scientific">Micavibrio aeruginosavorus</name>
    <dbReference type="NCBI Taxonomy" id="349221"/>
    <lineage>
        <taxon>Bacteria</taxon>
        <taxon>Pseudomonadati</taxon>
        <taxon>Bdellovibrionota</taxon>
        <taxon>Bdellovibrionia</taxon>
        <taxon>Bdellovibrionales</taxon>
        <taxon>Pseudobdellovibrionaceae</taxon>
        <taxon>Micavibrio</taxon>
    </lineage>
</organism>
<accession>A0A2W5FJ74</accession>
<sequence>MLNLPNYLPFLEQPDLTEIVKEGTAADLDFCLRTQRKTRYIETSLAVLAYDLIDTPGDFKNKPEIIEVMLKHGFDYGDIFSNEKQTDTIWTMYARSPSNDTKQAAAILLSELLKMTEAKFNARYQIPFDKILGKPDSLTGSFKQQKLEESILVTQNALVAYVAQEGPKLPVNRGAAFLNLIAKDVESDLWVRNMTGIKGSKYCPLNGDLTFYKAVFSPQPS</sequence>
<dbReference type="EMBL" id="QFOT01000043">
    <property type="protein sequence ID" value="PZP55971.1"/>
    <property type="molecule type" value="Genomic_DNA"/>
</dbReference>
<reference evidence="1 2" key="1">
    <citation type="submission" date="2017-08" db="EMBL/GenBank/DDBJ databases">
        <title>Infants hospitalized years apart are colonized by the same room-sourced microbial strains.</title>
        <authorList>
            <person name="Brooks B."/>
            <person name="Olm M.R."/>
            <person name="Firek B.A."/>
            <person name="Baker R."/>
            <person name="Thomas B.C."/>
            <person name="Morowitz M.J."/>
            <person name="Banfield J.F."/>
        </authorList>
    </citation>
    <scope>NUCLEOTIDE SEQUENCE [LARGE SCALE GENOMIC DNA]</scope>
    <source>
        <strain evidence="1">S2_006_000_R2_64</strain>
    </source>
</reference>
<evidence type="ECO:0000313" key="1">
    <source>
        <dbReference type="EMBL" id="PZP55971.1"/>
    </source>
</evidence>
<comment type="caution">
    <text evidence="1">The sequence shown here is derived from an EMBL/GenBank/DDBJ whole genome shotgun (WGS) entry which is preliminary data.</text>
</comment>
<dbReference type="Proteomes" id="UP000249739">
    <property type="component" value="Unassembled WGS sequence"/>
</dbReference>
<name>A0A2W5FJ74_9BACT</name>
<protein>
    <submittedName>
        <fullName evidence="1">Uncharacterized protein</fullName>
    </submittedName>
</protein>
<evidence type="ECO:0000313" key="2">
    <source>
        <dbReference type="Proteomes" id="UP000249739"/>
    </source>
</evidence>
<proteinExistence type="predicted"/>